<evidence type="ECO:0000256" key="1">
    <source>
        <dbReference type="ARBA" id="ARBA00022723"/>
    </source>
</evidence>
<sequence length="319" mass="34436">MTLWNGRIDAAEGAGGLRWHQVIQTYDGSQKLALIGFACDAGVARNQGRIGAAQGPDALRKALANLPVCGGMPADAGNIGCDDGHLEHAQACYTEALLSMLRNGTLPLGIGGGHEIARAAGRALYQAYPDAVIGIINIDPHLDLRLDNQASSGTPFRELAEDCAQAGRPFHYLCLGASRFANTRALFERAQQLQADIVYDTELLEQPLSATAESIRKFCAKTDLIYLTVDSDCIAGNPAVSAPAALGLPLHIVEFIVREVFASGKVRLADIAEYNPVYDRDHQGARMVARLFAVMADEAGKYSRITQNGTRQRSRRQYR</sequence>
<feature type="binding site" evidence="5 7">
    <location>
        <position position="232"/>
    </location>
    <ligand>
        <name>Mn(2+)</name>
        <dbReference type="ChEBI" id="CHEBI:29035"/>
        <label>2</label>
    </ligand>
</feature>
<evidence type="ECO:0000256" key="4">
    <source>
        <dbReference type="ARBA" id="ARBA00023211"/>
    </source>
</evidence>
<evidence type="ECO:0000256" key="2">
    <source>
        <dbReference type="ARBA" id="ARBA00022801"/>
    </source>
</evidence>
<dbReference type="GO" id="GO:0050415">
    <property type="term" value="F:formimidoylglutamase activity"/>
    <property type="evidence" value="ECO:0007669"/>
    <property type="project" value="UniProtKB-UniRule"/>
</dbReference>
<feature type="binding site" evidence="5 7">
    <location>
        <position position="139"/>
    </location>
    <ligand>
        <name>Mn(2+)</name>
        <dbReference type="ChEBI" id="CHEBI:29035"/>
        <label>1</label>
    </ligand>
</feature>
<evidence type="ECO:0000313" key="10">
    <source>
        <dbReference type="Proteomes" id="UP000254651"/>
    </source>
</evidence>
<keyword evidence="10" id="KW-1185">Reference proteome</keyword>
<dbReference type="PIRSF" id="PIRSF036979">
    <property type="entry name" value="Arginase"/>
    <property type="match status" value="1"/>
</dbReference>
<feature type="binding site" evidence="5 7">
    <location>
        <position position="114"/>
    </location>
    <ligand>
        <name>Mn(2+)</name>
        <dbReference type="ChEBI" id="CHEBI:29035"/>
        <label>1</label>
    </ligand>
</feature>
<dbReference type="GO" id="GO:0008783">
    <property type="term" value="F:agmatinase activity"/>
    <property type="evidence" value="ECO:0007669"/>
    <property type="project" value="TreeGrafter"/>
</dbReference>
<keyword evidence="4 5" id="KW-0464">Manganese</keyword>
<dbReference type="CDD" id="cd09988">
    <property type="entry name" value="Formimidoylglutamase"/>
    <property type="match status" value="1"/>
</dbReference>
<dbReference type="GO" id="GO:0030145">
    <property type="term" value="F:manganese ion binding"/>
    <property type="evidence" value="ECO:0007669"/>
    <property type="project" value="UniProtKB-UniRule"/>
</dbReference>
<feature type="binding site" evidence="7">
    <location>
        <position position="141"/>
    </location>
    <ligand>
        <name>Mn(2+)</name>
        <dbReference type="ChEBI" id="CHEBI:29035"/>
        <label>1</label>
    </ligand>
</feature>
<gene>
    <name evidence="5 9" type="primary">hutG</name>
    <name evidence="9" type="ORF">NCTC10295_01227</name>
</gene>
<dbReference type="PANTHER" id="PTHR11358">
    <property type="entry name" value="ARGINASE/AGMATINASE"/>
    <property type="match status" value="1"/>
</dbReference>
<feature type="binding site" evidence="5">
    <location>
        <position position="141"/>
    </location>
    <ligand>
        <name>Mn(2+)</name>
        <dbReference type="ChEBI" id="CHEBI:29035"/>
        <label>2</label>
    </ligand>
</feature>
<evidence type="ECO:0000256" key="7">
    <source>
        <dbReference type="PIRSR" id="PIRSR036979-1"/>
    </source>
</evidence>
<dbReference type="Pfam" id="PF00491">
    <property type="entry name" value="Arginase"/>
    <property type="match status" value="1"/>
</dbReference>
<dbReference type="GO" id="GO:0019557">
    <property type="term" value="P:L-histidine catabolic process to glutamate and formate"/>
    <property type="evidence" value="ECO:0007669"/>
    <property type="project" value="UniProtKB-UniPathway"/>
</dbReference>
<feature type="binding site" evidence="5 7">
    <location>
        <position position="143"/>
    </location>
    <ligand>
        <name>Mn(2+)</name>
        <dbReference type="ChEBI" id="CHEBI:29035"/>
        <label>1</label>
    </ligand>
</feature>
<dbReference type="InterPro" id="IPR023696">
    <property type="entry name" value="Ureohydrolase_dom_sf"/>
</dbReference>
<comment type="catalytic activity">
    <reaction evidence="5">
        <text>N-formimidoyl-L-glutamate + H2O = formamide + L-glutamate</text>
        <dbReference type="Rhea" id="RHEA:22492"/>
        <dbReference type="ChEBI" id="CHEBI:15377"/>
        <dbReference type="ChEBI" id="CHEBI:16397"/>
        <dbReference type="ChEBI" id="CHEBI:29985"/>
        <dbReference type="ChEBI" id="CHEBI:58928"/>
        <dbReference type="EC" id="3.5.3.8"/>
    </reaction>
</comment>
<dbReference type="InterPro" id="IPR006035">
    <property type="entry name" value="Ureohydrolase"/>
</dbReference>
<feature type="binding site" evidence="5">
    <location>
        <position position="230"/>
    </location>
    <ligand>
        <name>Mn(2+)</name>
        <dbReference type="ChEBI" id="CHEBI:29035"/>
        <label>2</label>
    </ligand>
</feature>
<keyword evidence="2 5" id="KW-0378">Hydrolase</keyword>
<dbReference type="AlphaFoldDB" id="A0A378UGM0"/>
<organism evidence="9 10">
    <name type="scientific">Bergeriella denitrificans</name>
    <name type="common">Neisseria denitrificans</name>
    <dbReference type="NCBI Taxonomy" id="494"/>
    <lineage>
        <taxon>Bacteria</taxon>
        <taxon>Pseudomonadati</taxon>
        <taxon>Pseudomonadota</taxon>
        <taxon>Betaproteobacteria</taxon>
        <taxon>Neisseriales</taxon>
        <taxon>Neisseriaceae</taxon>
        <taxon>Bergeriella</taxon>
    </lineage>
</organism>
<keyword evidence="3 5" id="KW-0369">Histidine metabolism</keyword>
<proteinExistence type="inferred from homology"/>
<evidence type="ECO:0000256" key="8">
    <source>
        <dbReference type="PROSITE-ProRule" id="PRU00742"/>
    </source>
</evidence>
<dbReference type="Gene3D" id="3.40.800.10">
    <property type="entry name" value="Ureohydrolase domain"/>
    <property type="match status" value="1"/>
</dbReference>
<dbReference type="EMBL" id="UGQS01000002">
    <property type="protein sequence ID" value="STZ76457.1"/>
    <property type="molecule type" value="Genomic_DNA"/>
</dbReference>
<dbReference type="RefSeq" id="WP_115225417.1">
    <property type="nucleotide sequence ID" value="NZ_CP181246.1"/>
</dbReference>
<comment type="similarity">
    <text evidence="5 8">Belongs to the arginase family.</text>
</comment>
<comment type="pathway">
    <text evidence="5">Amino-acid degradation; L-histidine degradation into L-glutamate; L-glutamate from N-formimidoyl-L-glutamate (hydrolase route): step 1/1.</text>
</comment>
<dbReference type="GO" id="GO:0033389">
    <property type="term" value="P:putrescine biosynthetic process from arginine, via agmatine"/>
    <property type="evidence" value="ECO:0007669"/>
    <property type="project" value="TreeGrafter"/>
</dbReference>
<dbReference type="UniPathway" id="UPA00379">
    <property type="reaction ID" value="UER00552"/>
</dbReference>
<dbReference type="SUPFAM" id="SSF52768">
    <property type="entry name" value="Arginase/deacetylase"/>
    <property type="match status" value="1"/>
</dbReference>
<feature type="binding site" evidence="5 7">
    <location>
        <position position="230"/>
    </location>
    <ligand>
        <name>Mn(2+)</name>
        <dbReference type="ChEBI" id="CHEBI:29035"/>
        <label>1</label>
    </ligand>
</feature>
<evidence type="ECO:0000256" key="3">
    <source>
        <dbReference type="ARBA" id="ARBA00022808"/>
    </source>
</evidence>
<keyword evidence="1 5" id="KW-0479">Metal-binding</keyword>
<accession>A0A378UGM0</accession>
<dbReference type="GO" id="GO:0019556">
    <property type="term" value="P:L-histidine catabolic process to glutamate and formamide"/>
    <property type="evidence" value="ECO:0007669"/>
    <property type="project" value="UniProtKB-UniRule"/>
</dbReference>
<dbReference type="NCBIfam" id="TIGR01227">
    <property type="entry name" value="hutG"/>
    <property type="match status" value="1"/>
</dbReference>
<dbReference type="HAMAP" id="MF_00737">
    <property type="entry name" value="Formimidoylglutam"/>
    <property type="match status" value="1"/>
</dbReference>
<dbReference type="PANTHER" id="PTHR11358:SF35">
    <property type="entry name" value="FORMIMIDOYLGLUTAMASE"/>
    <property type="match status" value="1"/>
</dbReference>
<dbReference type="EC" id="3.5.3.8" evidence="5 6"/>
<protein>
    <recommendedName>
        <fullName evidence="5 6">Formimidoylglutamase</fullName>
        <ecNumber evidence="5 6">3.5.3.8</ecNumber>
    </recommendedName>
    <alternativeName>
        <fullName evidence="5">Formiminoglutamase</fullName>
    </alternativeName>
    <alternativeName>
        <fullName evidence="5">Formiminoglutamate hydrolase</fullName>
    </alternativeName>
</protein>
<name>A0A378UGM0_BERDE</name>
<evidence type="ECO:0000256" key="6">
    <source>
        <dbReference type="NCBIfam" id="TIGR01227"/>
    </source>
</evidence>
<comment type="cofactor">
    <cofactor evidence="5 7">
        <name>Mn(2+)</name>
        <dbReference type="ChEBI" id="CHEBI:29035"/>
    </cofactor>
    <text evidence="5 7">Binds 2 manganese ions per subunit.</text>
</comment>
<dbReference type="Proteomes" id="UP000254651">
    <property type="component" value="Unassembled WGS sequence"/>
</dbReference>
<dbReference type="PROSITE" id="PS51409">
    <property type="entry name" value="ARGINASE_2"/>
    <property type="match status" value="1"/>
</dbReference>
<evidence type="ECO:0000256" key="5">
    <source>
        <dbReference type="HAMAP-Rule" id="MF_00737"/>
    </source>
</evidence>
<evidence type="ECO:0000313" key="9">
    <source>
        <dbReference type="EMBL" id="STZ76457.1"/>
    </source>
</evidence>
<dbReference type="InterPro" id="IPR005923">
    <property type="entry name" value="HutG"/>
</dbReference>
<feature type="binding site" evidence="5">
    <location>
        <position position="139"/>
    </location>
    <ligand>
        <name>Mn(2+)</name>
        <dbReference type="ChEBI" id="CHEBI:29035"/>
        <label>2</label>
    </ligand>
</feature>
<comment type="function">
    <text evidence="5">Catalyzes the conversion of N-formimidoyl-L-glutamate to L-glutamate and formamide.</text>
</comment>
<reference evidence="9 10" key="1">
    <citation type="submission" date="2018-06" db="EMBL/GenBank/DDBJ databases">
        <authorList>
            <consortium name="Pathogen Informatics"/>
            <person name="Doyle S."/>
        </authorList>
    </citation>
    <scope>NUCLEOTIDE SEQUENCE [LARGE SCALE GENOMIC DNA]</scope>
    <source>
        <strain evidence="9 10">NCTC10295</strain>
    </source>
</reference>